<keyword evidence="4 7" id="KW-0133">Cell shape</keyword>
<dbReference type="AlphaFoldDB" id="A0A3G6TEM8"/>
<dbReference type="GO" id="GO:0008360">
    <property type="term" value="P:regulation of cell shape"/>
    <property type="evidence" value="ECO:0007669"/>
    <property type="project" value="UniProtKB-UniRule"/>
</dbReference>
<gene>
    <name evidence="9" type="ORF">EG339_17025</name>
</gene>
<dbReference type="UniPathway" id="UPA00219"/>
<dbReference type="InterPro" id="IPR005490">
    <property type="entry name" value="LD_TPept_cat_dom"/>
</dbReference>
<dbReference type="Pfam" id="PF03734">
    <property type="entry name" value="YkuD"/>
    <property type="match status" value="1"/>
</dbReference>
<keyword evidence="10" id="KW-1185">Reference proteome</keyword>
<dbReference type="GO" id="GO:0016740">
    <property type="term" value="F:transferase activity"/>
    <property type="evidence" value="ECO:0007669"/>
    <property type="project" value="UniProtKB-KW"/>
</dbReference>
<evidence type="ECO:0000256" key="2">
    <source>
        <dbReference type="ARBA" id="ARBA00005992"/>
    </source>
</evidence>
<dbReference type="Pfam" id="PF20142">
    <property type="entry name" value="Scaffold"/>
    <property type="match status" value="1"/>
</dbReference>
<comment type="similarity">
    <text evidence="2">Belongs to the YkuD family.</text>
</comment>
<comment type="pathway">
    <text evidence="1 7">Cell wall biogenesis; peptidoglycan biosynthesis.</text>
</comment>
<sequence length="468" mass="53866">MNLELYIHKLRIMKTLLNWIAIVFSITLFYGQDVNAGNQIALVLSNKSELPELNFPKSVNQFYSQHGFEYAWINRSVKNSLLQDAVLLLKDTGKRGLSSKDYHEQSLTPEILNTVADQTKYTDSKENAVTDIVMTDALITYINYLHFGKYNPFYSPSFIDANNIEGFKAAEVLYQALQKNDLQKTILDTQPGIQEYVDFQNYLNTIYSNGIKNREEEIKKVAINMERLRWMGVSSDAYLLVNIPAYSLDFVQKDKTLHYKVIVGKPSTPSPVLKSTVDYFTTAPDWKVPQNIFIKEMLPKIVKNSQYLEDHHYSLYDRSGKIIPVTSANLKQVYRNPYQYSIRQSSGCDNALGAVVFRFSNSYGVYLHDTSQKQLFEKTQRALSHGCIRVENAGDLAAQLLKYDGAEDEIPLMKSFMDRYERKDFVLKQPVPIKITYLTCLIKNGKAVFYNDIYNLDPVLENKFNFNN</sequence>
<protein>
    <submittedName>
        <fullName evidence="9">L,D-transpeptidase</fullName>
    </submittedName>
</protein>
<feature type="domain" description="L,D-TPase catalytic" evidence="8">
    <location>
        <begin position="237"/>
        <end position="413"/>
    </location>
</feature>
<evidence type="ECO:0000259" key="8">
    <source>
        <dbReference type="PROSITE" id="PS52029"/>
    </source>
</evidence>
<feature type="active site" description="Nucleophile" evidence="7">
    <location>
        <position position="387"/>
    </location>
</feature>
<evidence type="ECO:0000256" key="5">
    <source>
        <dbReference type="ARBA" id="ARBA00022984"/>
    </source>
</evidence>
<evidence type="ECO:0000313" key="10">
    <source>
        <dbReference type="Proteomes" id="UP000271193"/>
    </source>
</evidence>
<dbReference type="CDD" id="cd16913">
    <property type="entry name" value="YkuD_like"/>
    <property type="match status" value="1"/>
</dbReference>
<dbReference type="OrthoDB" id="9778545at2"/>
<dbReference type="InterPro" id="IPR045380">
    <property type="entry name" value="LD_TPept_scaffold_dom"/>
</dbReference>
<dbReference type="Gene3D" id="2.40.440.10">
    <property type="entry name" value="L,D-transpeptidase catalytic domain-like"/>
    <property type="match status" value="1"/>
</dbReference>
<dbReference type="GO" id="GO:0009252">
    <property type="term" value="P:peptidoglycan biosynthetic process"/>
    <property type="evidence" value="ECO:0007669"/>
    <property type="project" value="UniProtKB-UniPathway"/>
</dbReference>
<name>A0A3G6TEM8_9FLAO</name>
<dbReference type="EMBL" id="CP033932">
    <property type="protein sequence ID" value="AZB27701.1"/>
    <property type="molecule type" value="Genomic_DNA"/>
</dbReference>
<evidence type="ECO:0000313" key="9">
    <source>
        <dbReference type="EMBL" id="AZB27701.1"/>
    </source>
</evidence>
<reference evidence="10" key="1">
    <citation type="submission" date="2018-11" db="EMBL/GenBank/DDBJ databases">
        <title>Proposal to divide the Flavobacteriaceae and reorganize its genera based on Amino Acid Identity values calculated from whole genome sequences.</title>
        <authorList>
            <person name="Nicholson A.C."/>
            <person name="Gulvik C.A."/>
            <person name="Whitney A.M."/>
            <person name="Humrighouse B.W."/>
            <person name="Bell M."/>
            <person name="Holmes B."/>
            <person name="Steigerwalt A.G."/>
            <person name="Villarma A."/>
            <person name="Sheth M."/>
            <person name="Batra D."/>
            <person name="Pryor J."/>
            <person name="Bernardet J.-F."/>
            <person name="Hugo C."/>
            <person name="Kampfer P."/>
            <person name="Newman J."/>
            <person name="McQuiston J.R."/>
        </authorList>
    </citation>
    <scope>NUCLEOTIDE SEQUENCE [LARGE SCALE GENOMIC DNA]</scope>
    <source>
        <strain evidence="10">G0229</strain>
    </source>
</reference>
<dbReference type="InterPro" id="IPR052905">
    <property type="entry name" value="LD-transpeptidase_YkuD-like"/>
</dbReference>
<dbReference type="GO" id="GO:0004180">
    <property type="term" value="F:carboxypeptidase activity"/>
    <property type="evidence" value="ECO:0007669"/>
    <property type="project" value="UniProtKB-ARBA"/>
</dbReference>
<accession>A0A3G6TEM8</accession>
<keyword evidence="5 7" id="KW-0573">Peptidoglycan synthesis</keyword>
<dbReference type="Proteomes" id="UP000271193">
    <property type="component" value="Chromosome"/>
</dbReference>
<evidence type="ECO:0000256" key="3">
    <source>
        <dbReference type="ARBA" id="ARBA00022679"/>
    </source>
</evidence>
<proteinExistence type="inferred from homology"/>
<keyword evidence="6 7" id="KW-0961">Cell wall biogenesis/degradation</keyword>
<keyword evidence="3" id="KW-0808">Transferase</keyword>
<dbReference type="GO" id="GO:0071555">
    <property type="term" value="P:cell wall organization"/>
    <property type="evidence" value="ECO:0007669"/>
    <property type="project" value="UniProtKB-UniRule"/>
</dbReference>
<dbReference type="SUPFAM" id="SSF141523">
    <property type="entry name" value="L,D-transpeptidase catalytic domain-like"/>
    <property type="match status" value="1"/>
</dbReference>
<feature type="active site" description="Proton donor/acceptor" evidence="7">
    <location>
        <position position="368"/>
    </location>
</feature>
<evidence type="ECO:0000256" key="1">
    <source>
        <dbReference type="ARBA" id="ARBA00004752"/>
    </source>
</evidence>
<evidence type="ECO:0000256" key="6">
    <source>
        <dbReference type="ARBA" id="ARBA00023316"/>
    </source>
</evidence>
<evidence type="ECO:0000256" key="4">
    <source>
        <dbReference type="ARBA" id="ARBA00022960"/>
    </source>
</evidence>
<dbReference type="PANTHER" id="PTHR41533:SF2">
    <property type="entry name" value="BLR7131 PROTEIN"/>
    <property type="match status" value="1"/>
</dbReference>
<organism evidence="9 10">
    <name type="scientific">Chryseobacterium bernardetii</name>
    <dbReference type="NCBI Taxonomy" id="1241978"/>
    <lineage>
        <taxon>Bacteria</taxon>
        <taxon>Pseudomonadati</taxon>
        <taxon>Bacteroidota</taxon>
        <taxon>Flavobacteriia</taxon>
        <taxon>Flavobacteriales</taxon>
        <taxon>Weeksellaceae</taxon>
        <taxon>Chryseobacterium group</taxon>
        <taxon>Chryseobacterium</taxon>
    </lineage>
</organism>
<dbReference type="PROSITE" id="PS52029">
    <property type="entry name" value="LD_TPASE"/>
    <property type="match status" value="1"/>
</dbReference>
<dbReference type="InterPro" id="IPR038063">
    <property type="entry name" value="Transpep_catalytic_dom"/>
</dbReference>
<dbReference type="KEGG" id="cben:EG339_17025"/>
<evidence type="ECO:0000256" key="7">
    <source>
        <dbReference type="PROSITE-ProRule" id="PRU01373"/>
    </source>
</evidence>
<dbReference type="PANTHER" id="PTHR41533">
    <property type="entry name" value="L,D-TRANSPEPTIDASE HI_1667-RELATED"/>
    <property type="match status" value="1"/>
</dbReference>